<feature type="transmembrane region" description="Helical" evidence="2">
    <location>
        <begin position="85"/>
        <end position="103"/>
    </location>
</feature>
<feature type="region of interest" description="Disordered" evidence="1">
    <location>
        <begin position="1"/>
        <end position="20"/>
    </location>
</feature>
<feature type="compositionally biased region" description="Basic and acidic residues" evidence="1">
    <location>
        <begin position="676"/>
        <end position="686"/>
    </location>
</feature>
<keyword evidence="4" id="KW-1185">Reference proteome</keyword>
<keyword evidence="2" id="KW-0812">Transmembrane</keyword>
<evidence type="ECO:0000313" key="3">
    <source>
        <dbReference type="EMBL" id="KAG5461576.1"/>
    </source>
</evidence>
<accession>A0A8H7ZY51</accession>
<feature type="region of interest" description="Disordered" evidence="1">
    <location>
        <begin position="651"/>
        <end position="697"/>
    </location>
</feature>
<comment type="caution">
    <text evidence="3">The sequence shown here is derived from an EMBL/GenBank/DDBJ whole genome shotgun (WGS) entry which is preliminary data.</text>
</comment>
<evidence type="ECO:0000256" key="2">
    <source>
        <dbReference type="SAM" id="Phobius"/>
    </source>
</evidence>
<feature type="region of interest" description="Disordered" evidence="1">
    <location>
        <begin position="566"/>
        <end position="587"/>
    </location>
</feature>
<evidence type="ECO:0000256" key="1">
    <source>
        <dbReference type="SAM" id="MobiDB-lite"/>
    </source>
</evidence>
<dbReference type="Proteomes" id="UP000673691">
    <property type="component" value="Unassembled WGS sequence"/>
</dbReference>
<proteinExistence type="predicted"/>
<keyword evidence="2" id="KW-1133">Transmembrane helix</keyword>
<dbReference type="AntiFam" id="ANF00095">
    <property type="entry name" value="Shadow ORF (opposite ABC transporters)"/>
</dbReference>
<dbReference type="EMBL" id="JAEFCI010003434">
    <property type="protein sequence ID" value="KAG5461576.1"/>
    <property type="molecule type" value="Genomic_DNA"/>
</dbReference>
<feature type="region of interest" description="Disordered" evidence="1">
    <location>
        <begin position="532"/>
        <end position="551"/>
    </location>
</feature>
<feature type="region of interest" description="Disordered" evidence="1">
    <location>
        <begin position="340"/>
        <end position="393"/>
    </location>
</feature>
<feature type="compositionally biased region" description="Basic and acidic residues" evidence="1">
    <location>
        <begin position="340"/>
        <end position="370"/>
    </location>
</feature>
<feature type="compositionally biased region" description="Low complexity" evidence="1">
    <location>
        <begin position="659"/>
        <end position="670"/>
    </location>
</feature>
<feature type="region of interest" description="Disordered" evidence="1">
    <location>
        <begin position="249"/>
        <end position="285"/>
    </location>
</feature>
<feature type="compositionally biased region" description="Basic and acidic residues" evidence="1">
    <location>
        <begin position="532"/>
        <end position="544"/>
    </location>
</feature>
<dbReference type="AlphaFoldDB" id="A0A8H7ZY51"/>
<organism evidence="3 4">
    <name type="scientific">Olpidium bornovanus</name>
    <dbReference type="NCBI Taxonomy" id="278681"/>
    <lineage>
        <taxon>Eukaryota</taxon>
        <taxon>Fungi</taxon>
        <taxon>Fungi incertae sedis</taxon>
        <taxon>Olpidiomycota</taxon>
        <taxon>Olpidiomycotina</taxon>
        <taxon>Olpidiomycetes</taxon>
        <taxon>Olpidiales</taxon>
        <taxon>Olpidiaceae</taxon>
        <taxon>Olpidium</taxon>
    </lineage>
</organism>
<protein>
    <submittedName>
        <fullName evidence="3">Uncharacterized protein</fullName>
    </submittedName>
</protein>
<feature type="compositionally biased region" description="Basic and acidic residues" evidence="1">
    <location>
        <begin position="377"/>
        <end position="393"/>
    </location>
</feature>
<sequence>MQQGEKENDENDAAVRERYDDEIDKTGQWAKSDRRLSSWELQARRVSVRVIPPPVPDGRSDRASPGGGARSFLAFTLLGLDRRRLFGSLLSGFGLIALALPGVPGGLRLDGNFLQLGGRGGAGLVDERPEVAVGFVEKLERLVELGDFAGVHDKADFRAKNARWPDAPPRPSFLPPAPFRHSILPHPRAEVHSNPHLVGLDDGIQSVGYGVRRHVDRRSRLIQDKYLRVGQDCTSDAEELELQTWGRGDEKSVSHFPWPSRRKRRRRTRKRRKKEKKRKKKKTSYLSLSQREIFPVFNYGRLKPVGESADFFTQVNGLQRSPDLFVRALVERVQICPDRPWKQSVRPDDGKSQQRPSDRARPSREQKERVLSAVLTNEKHGGPESPKTGDRVERRCAENVRGGVPHLRDDRDLGTEIPEADGADVEIIDGDFPFKRLHDAQEGDQQGGFTGAGAADDADFFLRVDRERDVFEDGHAELVVLENQVGKLDGSGGGPVGVRDRPGDLGGSFARHVVAVVDELPDGGHLALDLADHPDRPLKEDQHLEGVGQRQTGDGRHVFIVPVEDDQQGAKVDHQRSDDVEVEGDPGLGHELSVQELVVLVDLLQVVAVEPVLRVVGADREQAFQGRGEVGDDRRLGGRLRVLQLVFRLGREPRQNDADGGQPDDGTPEPGDGGGDQDHRAGRERGVLQGLHPGVRH</sequence>
<name>A0A8H7ZY51_9FUNG</name>
<feature type="non-terminal residue" evidence="3">
    <location>
        <position position="697"/>
    </location>
</feature>
<gene>
    <name evidence="3" type="ORF">BJ554DRAFT_6208</name>
</gene>
<feature type="compositionally biased region" description="Basic residues" evidence="1">
    <location>
        <begin position="260"/>
        <end position="283"/>
    </location>
</feature>
<keyword evidence="2" id="KW-0472">Membrane</keyword>
<evidence type="ECO:0000313" key="4">
    <source>
        <dbReference type="Proteomes" id="UP000673691"/>
    </source>
</evidence>
<reference evidence="3 4" key="1">
    <citation type="journal article" name="Sci. Rep.">
        <title>Genome-scale phylogenetic analyses confirm Olpidium as the closest living zoosporic fungus to the non-flagellated, terrestrial fungi.</title>
        <authorList>
            <person name="Chang Y."/>
            <person name="Rochon D."/>
            <person name="Sekimoto S."/>
            <person name="Wang Y."/>
            <person name="Chovatia M."/>
            <person name="Sandor L."/>
            <person name="Salamov A."/>
            <person name="Grigoriev I.V."/>
            <person name="Stajich J.E."/>
            <person name="Spatafora J.W."/>
        </authorList>
    </citation>
    <scope>NUCLEOTIDE SEQUENCE [LARGE SCALE GENOMIC DNA]</scope>
    <source>
        <strain evidence="3">S191</strain>
    </source>
</reference>